<evidence type="ECO:0000313" key="8">
    <source>
        <dbReference type="EMBL" id="MBS7527638.1"/>
    </source>
</evidence>
<dbReference type="InterPro" id="IPR039424">
    <property type="entry name" value="SBP_5"/>
</dbReference>
<feature type="domain" description="Solute-binding protein family 5" evidence="7">
    <location>
        <begin position="101"/>
        <end position="480"/>
    </location>
</feature>
<dbReference type="Pfam" id="PF00496">
    <property type="entry name" value="SBP_bac_5"/>
    <property type="match status" value="1"/>
</dbReference>
<keyword evidence="9" id="KW-1185">Reference proteome</keyword>
<evidence type="ECO:0000259" key="7">
    <source>
        <dbReference type="Pfam" id="PF00496"/>
    </source>
</evidence>
<dbReference type="PANTHER" id="PTHR30290">
    <property type="entry name" value="PERIPLASMIC BINDING COMPONENT OF ABC TRANSPORTER"/>
    <property type="match status" value="1"/>
</dbReference>
<reference evidence="8 9" key="1">
    <citation type="submission" date="2021-05" db="EMBL/GenBank/DDBJ databases">
        <title>Fusibacter ferrireducens sp. nov., an anaerobic, sulfur- and Fe-reducing bacterium isolated from the mangrove sediment.</title>
        <authorList>
            <person name="Qiu D."/>
        </authorList>
    </citation>
    <scope>NUCLEOTIDE SEQUENCE [LARGE SCALE GENOMIC DNA]</scope>
    <source>
        <strain evidence="8 9">DSM 12116</strain>
    </source>
</reference>
<dbReference type="RefSeq" id="WP_213237500.1">
    <property type="nucleotide sequence ID" value="NZ_JAHBCL010000023.1"/>
</dbReference>
<evidence type="ECO:0000256" key="3">
    <source>
        <dbReference type="ARBA" id="ARBA00022448"/>
    </source>
</evidence>
<keyword evidence="3" id="KW-0813">Transport</keyword>
<evidence type="ECO:0000256" key="6">
    <source>
        <dbReference type="SAM" id="SignalP"/>
    </source>
</evidence>
<gene>
    <name evidence="8" type="ORF">KHM83_13210</name>
</gene>
<proteinExistence type="inferred from homology"/>
<dbReference type="SUPFAM" id="SSF53850">
    <property type="entry name" value="Periplasmic binding protein-like II"/>
    <property type="match status" value="1"/>
</dbReference>
<evidence type="ECO:0000313" key="9">
    <source>
        <dbReference type="Proteomes" id="UP000746471"/>
    </source>
</evidence>
<dbReference type="Proteomes" id="UP000746471">
    <property type="component" value="Unassembled WGS sequence"/>
</dbReference>
<dbReference type="InterPro" id="IPR030678">
    <property type="entry name" value="Peptide/Ni-bd"/>
</dbReference>
<protein>
    <submittedName>
        <fullName evidence="8">Peptide ABC transporter substrate-binding protein</fullName>
    </submittedName>
</protein>
<dbReference type="PIRSF" id="PIRSF002741">
    <property type="entry name" value="MppA"/>
    <property type="match status" value="1"/>
</dbReference>
<dbReference type="EMBL" id="JAHBCL010000023">
    <property type="protein sequence ID" value="MBS7527638.1"/>
    <property type="molecule type" value="Genomic_DNA"/>
</dbReference>
<evidence type="ECO:0000256" key="2">
    <source>
        <dbReference type="ARBA" id="ARBA00005695"/>
    </source>
</evidence>
<feature type="chain" id="PRO_5045443817" evidence="6">
    <location>
        <begin position="26"/>
        <end position="559"/>
    </location>
</feature>
<comment type="similarity">
    <text evidence="2">Belongs to the bacterial solute-binding protein 5 family.</text>
</comment>
<accession>A0ABS5PR51</accession>
<keyword evidence="4 6" id="KW-0732">Signal</keyword>
<dbReference type="CDD" id="cd08504">
    <property type="entry name" value="PBP2_OppA"/>
    <property type="match status" value="1"/>
</dbReference>
<dbReference type="Gene3D" id="3.10.105.10">
    <property type="entry name" value="Dipeptide-binding Protein, Domain 3"/>
    <property type="match status" value="1"/>
</dbReference>
<comment type="caution">
    <text evidence="8">The sequence shown here is derived from an EMBL/GenBank/DDBJ whole genome shotgun (WGS) entry which is preliminary data.</text>
</comment>
<dbReference type="PROSITE" id="PS51257">
    <property type="entry name" value="PROKAR_LIPOPROTEIN"/>
    <property type="match status" value="1"/>
</dbReference>
<evidence type="ECO:0000256" key="4">
    <source>
        <dbReference type="ARBA" id="ARBA00022729"/>
    </source>
</evidence>
<name>A0ABS5PR51_9FIRM</name>
<organism evidence="8 9">
    <name type="scientific">Fusibacter paucivorans</name>
    <dbReference type="NCBI Taxonomy" id="76009"/>
    <lineage>
        <taxon>Bacteria</taxon>
        <taxon>Bacillati</taxon>
        <taxon>Bacillota</taxon>
        <taxon>Clostridia</taxon>
        <taxon>Eubacteriales</taxon>
        <taxon>Eubacteriales Family XII. Incertae Sedis</taxon>
        <taxon>Fusibacter</taxon>
    </lineage>
</organism>
<feature type="signal peptide" evidence="6">
    <location>
        <begin position="1"/>
        <end position="25"/>
    </location>
</feature>
<comment type="subcellular location">
    <subcellularLocation>
        <location evidence="1">Cell envelope</location>
    </subcellularLocation>
</comment>
<feature type="region of interest" description="Disordered" evidence="5">
    <location>
        <begin position="24"/>
        <end position="54"/>
    </location>
</feature>
<sequence>MRKLTALLLTIALLALMLSGCGGNASTSSTEAESTPAAENTEQTTAAETPSEAAPEVKKDMVFIIGDEPTSLDPGLASDSTPATVMSNTFEGLTTLDENDKPIPAMADHWEISEDSLVYTFYLKDDIFWSDGQPVTANDFYYEWQRVITPETASGFGYFILEHIANAQAYFDGEVDMDAVGFEAVDDKTFKVTLANPTPYFLNLTATWTLFPLREDIVAQGENWFKDPSTFICNGPYMMSDYAAGESVTLVKNPYYYGADDVAIETIRLDFLTDAANALAAFESGAVDGSEVVSSADIPRLRMEVEGFYLMPYIQHIWINFNTQMAPYDDVNVRKALAYAIDRDAICTQILQAGQVPASGLVPFGMVVNGEDFREVGGDYGMPASGDVEKAQAFLADAGYPNGEGFPELMIKDNGKDYIEAVKEMWEENLNIKVTIEEKEFGVYLKEVKSGDYTVSRGGWTGDYGYPTDYLNMYTDNSGVNFSHWHNDAYLEALEKAQSEQDEAKRVAYMHEAETIFMDDMPIAPLYYATSPILVNPKLEGWHQSQLGYLFFRDAAFTE</sequence>
<evidence type="ECO:0000256" key="1">
    <source>
        <dbReference type="ARBA" id="ARBA00004196"/>
    </source>
</evidence>
<dbReference type="Gene3D" id="3.90.76.10">
    <property type="entry name" value="Dipeptide-binding Protein, Domain 1"/>
    <property type="match status" value="1"/>
</dbReference>
<evidence type="ECO:0000256" key="5">
    <source>
        <dbReference type="SAM" id="MobiDB-lite"/>
    </source>
</evidence>
<dbReference type="Gene3D" id="3.40.190.10">
    <property type="entry name" value="Periplasmic binding protein-like II"/>
    <property type="match status" value="1"/>
</dbReference>
<dbReference type="InterPro" id="IPR000914">
    <property type="entry name" value="SBP_5_dom"/>
</dbReference>
<dbReference type="PANTHER" id="PTHR30290:SF10">
    <property type="entry name" value="PERIPLASMIC OLIGOPEPTIDE-BINDING PROTEIN-RELATED"/>
    <property type="match status" value="1"/>
</dbReference>